<dbReference type="PRINTS" id="PR01727">
    <property type="entry name" value="DNABINDINGHU"/>
</dbReference>
<proteinExistence type="predicted"/>
<dbReference type="Pfam" id="PF00216">
    <property type="entry name" value="Bac_DNA_binding"/>
    <property type="match status" value="1"/>
</dbReference>
<dbReference type="InterPro" id="IPR000119">
    <property type="entry name" value="Hist_DNA-bd"/>
</dbReference>
<dbReference type="SMART" id="SM00411">
    <property type="entry name" value="BHL"/>
    <property type="match status" value="1"/>
</dbReference>
<dbReference type="PANTHER" id="PTHR33175:SF3">
    <property type="entry name" value="DNA-BINDING PROTEIN HU-BETA"/>
    <property type="match status" value="1"/>
</dbReference>
<evidence type="ECO:0000256" key="1">
    <source>
        <dbReference type="ARBA" id="ARBA00023125"/>
    </source>
</evidence>
<keyword evidence="1" id="KW-0238">DNA-binding</keyword>
<organism evidence="2">
    <name type="scientific">marine sediment metagenome</name>
    <dbReference type="NCBI Taxonomy" id="412755"/>
    <lineage>
        <taxon>unclassified sequences</taxon>
        <taxon>metagenomes</taxon>
        <taxon>ecological metagenomes</taxon>
    </lineage>
</organism>
<evidence type="ECO:0000313" key="2">
    <source>
        <dbReference type="EMBL" id="KKM79400.1"/>
    </source>
</evidence>
<name>A0A0F9MRY6_9ZZZZ</name>
<evidence type="ECO:0008006" key="3">
    <source>
        <dbReference type="Google" id="ProtNLM"/>
    </source>
</evidence>
<dbReference type="SUPFAM" id="SSF47729">
    <property type="entry name" value="IHF-like DNA-binding proteins"/>
    <property type="match status" value="1"/>
</dbReference>
<dbReference type="Gene3D" id="4.10.520.10">
    <property type="entry name" value="IHF-like DNA-binding proteins"/>
    <property type="match status" value="1"/>
</dbReference>
<dbReference type="GO" id="GO:0003677">
    <property type="term" value="F:DNA binding"/>
    <property type="evidence" value="ECO:0007669"/>
    <property type="project" value="UniProtKB-KW"/>
</dbReference>
<dbReference type="GO" id="GO:0030527">
    <property type="term" value="F:structural constituent of chromatin"/>
    <property type="evidence" value="ECO:0007669"/>
    <property type="project" value="InterPro"/>
</dbReference>
<dbReference type="EMBL" id="LAZR01008340">
    <property type="protein sequence ID" value="KKM79400.1"/>
    <property type="molecule type" value="Genomic_DNA"/>
</dbReference>
<protein>
    <recommendedName>
        <fullName evidence="3">Integration host factor subunit beta</fullName>
    </recommendedName>
</protein>
<dbReference type="PANTHER" id="PTHR33175">
    <property type="entry name" value="DNA-BINDING PROTEIN HU"/>
    <property type="match status" value="1"/>
</dbReference>
<sequence>MIKNDIALKIEKKSEFTRAKSLVIVETILASLKEALTRNEKIEIRGFSSFKVVQKKTGFGRDIRRNKQIKITKGKRIKFRPGQDLKNIK</sequence>
<comment type="caution">
    <text evidence="2">The sequence shown here is derived from an EMBL/GenBank/DDBJ whole genome shotgun (WGS) entry which is preliminary data.</text>
</comment>
<dbReference type="AlphaFoldDB" id="A0A0F9MRY6"/>
<dbReference type="GO" id="GO:0005829">
    <property type="term" value="C:cytosol"/>
    <property type="evidence" value="ECO:0007669"/>
    <property type="project" value="TreeGrafter"/>
</dbReference>
<reference evidence="2" key="1">
    <citation type="journal article" date="2015" name="Nature">
        <title>Complex archaea that bridge the gap between prokaryotes and eukaryotes.</title>
        <authorList>
            <person name="Spang A."/>
            <person name="Saw J.H."/>
            <person name="Jorgensen S.L."/>
            <person name="Zaremba-Niedzwiedzka K."/>
            <person name="Martijn J."/>
            <person name="Lind A.E."/>
            <person name="van Eijk R."/>
            <person name="Schleper C."/>
            <person name="Guy L."/>
            <person name="Ettema T.J."/>
        </authorList>
    </citation>
    <scope>NUCLEOTIDE SEQUENCE</scope>
</reference>
<dbReference type="InterPro" id="IPR010992">
    <property type="entry name" value="IHF-like_DNA-bd_dom_sf"/>
</dbReference>
<accession>A0A0F9MRY6</accession>
<gene>
    <name evidence="2" type="ORF">LCGC14_1350300</name>
</gene>